<name>A0AAV9JPP4_9PEZI</name>
<evidence type="ECO:0000313" key="4">
    <source>
        <dbReference type="Proteomes" id="UP001324427"/>
    </source>
</evidence>
<feature type="region of interest" description="Disordered" evidence="2">
    <location>
        <begin position="1"/>
        <end position="136"/>
    </location>
</feature>
<feature type="region of interest" description="Disordered" evidence="2">
    <location>
        <begin position="568"/>
        <end position="656"/>
    </location>
</feature>
<keyword evidence="4" id="KW-1185">Reference proteome</keyword>
<feature type="region of interest" description="Disordered" evidence="2">
    <location>
        <begin position="424"/>
        <end position="451"/>
    </location>
</feature>
<reference evidence="3 4" key="1">
    <citation type="submission" date="2021-11" db="EMBL/GenBank/DDBJ databases">
        <title>Black yeast isolated from Biological Soil Crust.</title>
        <authorList>
            <person name="Kurbessoian T."/>
        </authorList>
    </citation>
    <scope>NUCLEOTIDE SEQUENCE [LARGE SCALE GENOMIC DNA]</scope>
    <source>
        <strain evidence="3 4">CCFEE 5522</strain>
    </source>
</reference>
<accession>A0AAV9JPP4</accession>
<feature type="compositionally biased region" description="Low complexity" evidence="2">
    <location>
        <begin position="607"/>
        <end position="619"/>
    </location>
</feature>
<proteinExistence type="predicted"/>
<feature type="region of interest" description="Disordered" evidence="2">
    <location>
        <begin position="319"/>
        <end position="343"/>
    </location>
</feature>
<keyword evidence="1" id="KW-0175">Coiled coil</keyword>
<feature type="compositionally biased region" description="Polar residues" evidence="2">
    <location>
        <begin position="1"/>
        <end position="15"/>
    </location>
</feature>
<organism evidence="3 4">
    <name type="scientific">Oleoguttula mirabilis</name>
    <dbReference type="NCBI Taxonomy" id="1507867"/>
    <lineage>
        <taxon>Eukaryota</taxon>
        <taxon>Fungi</taxon>
        <taxon>Dikarya</taxon>
        <taxon>Ascomycota</taxon>
        <taxon>Pezizomycotina</taxon>
        <taxon>Dothideomycetes</taxon>
        <taxon>Dothideomycetidae</taxon>
        <taxon>Mycosphaerellales</taxon>
        <taxon>Teratosphaeriaceae</taxon>
        <taxon>Oleoguttula</taxon>
    </lineage>
</organism>
<dbReference type="AlphaFoldDB" id="A0AAV9JPP4"/>
<feature type="coiled-coil region" evidence="1">
    <location>
        <begin position="351"/>
        <end position="378"/>
    </location>
</feature>
<evidence type="ECO:0000256" key="1">
    <source>
        <dbReference type="SAM" id="Coils"/>
    </source>
</evidence>
<evidence type="ECO:0000256" key="2">
    <source>
        <dbReference type="SAM" id="MobiDB-lite"/>
    </source>
</evidence>
<feature type="compositionally biased region" description="Basic residues" evidence="2">
    <location>
        <begin position="79"/>
        <end position="92"/>
    </location>
</feature>
<sequence>MDRSNNGAYSRTQDVPSGWALGETASAESQSPHLQKKRSHAGVRNANQPLPATIGRGSAAVSGYGATPGLGGGADKARKGSLRNAVRKIFGRRSKEGEAQLQQKSPPRHGYHRSEPPALAPAIEAPELSPHEDYAPYRTLSAPMHIIPSPALQRTRSPYAVEFPQSARLKPLNLVNPFSTPGSQLTRRKTLPSVLIPESEAAALSASIGSSDPPPVPSLDISRDTPTPEVGYVVSSIVNAKRISRSADDLKGALAKQSLPRKRSDEIRYWRESFQPSVFRTSGFMSKVPVEEEDTTERVIEDRTPVMQLADPFHTKLSRSGTLESSPVFRQEPSPGAADMGSLSGIGTELSRDLEDRVAKLEAGLQHFQRSLQRLTNDRNRRTVIMGGVPQSRSQSDARTPSMLADTLADFAPSTYQYDYQNTQRRPLTSPQPPTLPQSPRTPVRSTETMRPRVAPMPERVDEPFFTPPPPITTSLLPPGMGAGNGHSGRSSGNGQTPQYTFGALYDMLNDERSARRRLEGQLRGMKQEIYDLQYQVSVGSHVQSQRSSTYAPLDPMVGGSSRLRDLLRENESSPPGTSARQAAAGERDSSNTGFSSNLPGVVSRFSGSESEAGTGAMEAEAEEPVTPYEAYQTPREEQTSRYPWGEQRLSDGEMF</sequence>
<gene>
    <name evidence="3" type="ORF">LTR36_001697</name>
</gene>
<comment type="caution">
    <text evidence="3">The sequence shown here is derived from an EMBL/GenBank/DDBJ whole genome shotgun (WGS) entry which is preliminary data.</text>
</comment>
<evidence type="ECO:0000313" key="3">
    <source>
        <dbReference type="EMBL" id="KAK4546965.1"/>
    </source>
</evidence>
<dbReference type="EMBL" id="JAVFHQ010000013">
    <property type="protein sequence ID" value="KAK4546965.1"/>
    <property type="molecule type" value="Genomic_DNA"/>
</dbReference>
<dbReference type="Proteomes" id="UP001324427">
    <property type="component" value="Unassembled WGS sequence"/>
</dbReference>
<protein>
    <submittedName>
        <fullName evidence="3">Uncharacterized protein</fullName>
    </submittedName>
</protein>
<feature type="compositionally biased region" description="Low complexity" evidence="2">
    <location>
        <begin position="116"/>
        <end position="128"/>
    </location>
</feature>